<organism evidence="2 3">
    <name type="scientific">Apiospora aurea</name>
    <dbReference type="NCBI Taxonomy" id="335848"/>
    <lineage>
        <taxon>Eukaryota</taxon>
        <taxon>Fungi</taxon>
        <taxon>Dikarya</taxon>
        <taxon>Ascomycota</taxon>
        <taxon>Pezizomycotina</taxon>
        <taxon>Sordariomycetes</taxon>
        <taxon>Xylariomycetidae</taxon>
        <taxon>Amphisphaeriales</taxon>
        <taxon>Apiosporaceae</taxon>
        <taxon>Apiospora</taxon>
    </lineage>
</organism>
<protein>
    <recommendedName>
        <fullName evidence="1">DUF7918 domain-containing protein</fullName>
    </recommendedName>
</protein>
<dbReference type="InterPro" id="IPR057678">
    <property type="entry name" value="DUF7918"/>
</dbReference>
<comment type="caution">
    <text evidence="2">The sequence shown here is derived from an EMBL/GenBank/DDBJ whole genome shotgun (WGS) entry which is preliminary data.</text>
</comment>
<evidence type="ECO:0000259" key="1">
    <source>
        <dbReference type="Pfam" id="PF25534"/>
    </source>
</evidence>
<dbReference type="GeneID" id="92071654"/>
<dbReference type="Proteomes" id="UP001391051">
    <property type="component" value="Unassembled WGS sequence"/>
</dbReference>
<dbReference type="EMBL" id="JAQQWE010000001">
    <property type="protein sequence ID" value="KAK7968093.1"/>
    <property type="molecule type" value="Genomic_DNA"/>
</dbReference>
<sequence length="197" mass="21856">MAVLDEIPGIGVVVRVGGLIANEYPVPAGSQELARTICPSTYTYIESSDNTEFSVGVAVDELYDFSRGEDHRLHFSVTVDGDRLAASCGITRENVRAGYGRARDSMDRATSFDARKGYSYVQKFRFPIVDRGDDSQQSRSVKGETGNGERDWGIIEVRVYRVVRRKPVGIRSGPSLFDCFNVAEMVRTGNDTTELER</sequence>
<dbReference type="RefSeq" id="XP_066707485.1">
    <property type="nucleotide sequence ID" value="XM_066838592.1"/>
</dbReference>
<evidence type="ECO:0000313" key="2">
    <source>
        <dbReference type="EMBL" id="KAK7968093.1"/>
    </source>
</evidence>
<proteinExistence type="predicted"/>
<accession>A0ABR1QZL0</accession>
<feature type="domain" description="DUF7918" evidence="1">
    <location>
        <begin position="9"/>
        <end position="170"/>
    </location>
</feature>
<dbReference type="Pfam" id="PF25534">
    <property type="entry name" value="DUF7918"/>
    <property type="match status" value="1"/>
</dbReference>
<evidence type="ECO:0000313" key="3">
    <source>
        <dbReference type="Proteomes" id="UP001391051"/>
    </source>
</evidence>
<gene>
    <name evidence="2" type="ORF">PG986_002370</name>
</gene>
<name>A0ABR1QZL0_9PEZI</name>
<reference evidence="2 3" key="1">
    <citation type="submission" date="2023-01" db="EMBL/GenBank/DDBJ databases">
        <title>Analysis of 21 Apiospora genomes using comparative genomics revels a genus with tremendous synthesis potential of carbohydrate active enzymes and secondary metabolites.</title>
        <authorList>
            <person name="Sorensen T."/>
        </authorList>
    </citation>
    <scope>NUCLEOTIDE SEQUENCE [LARGE SCALE GENOMIC DNA]</scope>
    <source>
        <strain evidence="2 3">CBS 24483</strain>
    </source>
</reference>
<keyword evidence="3" id="KW-1185">Reference proteome</keyword>